<keyword evidence="4" id="KW-0804">Transcription</keyword>
<dbReference type="Pfam" id="PF00126">
    <property type="entry name" value="HTH_1"/>
    <property type="match status" value="1"/>
</dbReference>
<dbReference type="Pfam" id="PF03466">
    <property type="entry name" value="LysR_substrate"/>
    <property type="match status" value="1"/>
</dbReference>
<dbReference type="AlphaFoldDB" id="A0A9D1EI14"/>
<dbReference type="FunFam" id="1.10.10.10:FF:000001">
    <property type="entry name" value="LysR family transcriptional regulator"/>
    <property type="match status" value="1"/>
</dbReference>
<reference evidence="6" key="1">
    <citation type="submission" date="2020-10" db="EMBL/GenBank/DDBJ databases">
        <authorList>
            <person name="Gilroy R."/>
        </authorList>
    </citation>
    <scope>NUCLEOTIDE SEQUENCE</scope>
    <source>
        <strain evidence="6">ChiSxjej1B13-7041</strain>
    </source>
</reference>
<proteinExistence type="inferred from homology"/>
<comment type="similarity">
    <text evidence="1">Belongs to the LysR transcriptional regulatory family.</text>
</comment>
<dbReference type="Gene3D" id="1.10.10.10">
    <property type="entry name" value="Winged helix-like DNA-binding domain superfamily/Winged helix DNA-binding domain"/>
    <property type="match status" value="1"/>
</dbReference>
<dbReference type="PROSITE" id="PS50931">
    <property type="entry name" value="HTH_LYSR"/>
    <property type="match status" value="1"/>
</dbReference>
<sequence length="294" mass="32568">MEQNLSLYHIFYTVANAGTISKAAKELYISQPAISKAIQKLEQSLQVPLFTRTSRGVHLTNEGKILYTHVRTAVDALSSGEDQMRRIHDLGMGQLRIGASTTLCRYVLLPHLQGFVKAHPHIQISIDCQPTHEILGLLESGKIDVGLVGTPESPGNGLSFLSMGSIQDTFVATPDYLENLKMRDAASATYMLLDQANVSRQYIDPYLQAISLPVEHILEVTTMDLLIDFARTGLGIACVIREFVEEDLRASSLVEVPLEVTFPRREVGFLYQEHGAAGFALGSFLRYMRECTPD</sequence>
<dbReference type="Gene3D" id="3.40.190.10">
    <property type="entry name" value="Periplasmic binding protein-like II"/>
    <property type="match status" value="2"/>
</dbReference>
<dbReference type="InterPro" id="IPR005119">
    <property type="entry name" value="LysR_subst-bd"/>
</dbReference>
<dbReference type="GO" id="GO:0000976">
    <property type="term" value="F:transcription cis-regulatory region binding"/>
    <property type="evidence" value="ECO:0007669"/>
    <property type="project" value="TreeGrafter"/>
</dbReference>
<dbReference type="InterPro" id="IPR000847">
    <property type="entry name" value="LysR_HTH_N"/>
</dbReference>
<dbReference type="SUPFAM" id="SSF53850">
    <property type="entry name" value="Periplasmic binding protein-like II"/>
    <property type="match status" value="1"/>
</dbReference>
<dbReference type="GO" id="GO:0003700">
    <property type="term" value="F:DNA-binding transcription factor activity"/>
    <property type="evidence" value="ECO:0007669"/>
    <property type="project" value="InterPro"/>
</dbReference>
<comment type="caution">
    <text evidence="6">The sequence shown here is derived from an EMBL/GenBank/DDBJ whole genome shotgun (WGS) entry which is preliminary data.</text>
</comment>
<evidence type="ECO:0000256" key="2">
    <source>
        <dbReference type="ARBA" id="ARBA00023015"/>
    </source>
</evidence>
<dbReference type="EMBL" id="DVHU01000008">
    <property type="protein sequence ID" value="HIR91939.1"/>
    <property type="molecule type" value="Genomic_DNA"/>
</dbReference>
<dbReference type="PANTHER" id="PTHR30126:SF64">
    <property type="entry name" value="HTH-TYPE TRANSCRIPTIONAL REGULATOR CITR"/>
    <property type="match status" value="1"/>
</dbReference>
<keyword evidence="2" id="KW-0805">Transcription regulation</keyword>
<accession>A0A9D1EI14</accession>
<dbReference type="SUPFAM" id="SSF46785">
    <property type="entry name" value="Winged helix' DNA-binding domain"/>
    <property type="match status" value="1"/>
</dbReference>
<evidence type="ECO:0000313" key="7">
    <source>
        <dbReference type="Proteomes" id="UP000886841"/>
    </source>
</evidence>
<dbReference type="CDD" id="cd05466">
    <property type="entry name" value="PBP2_LTTR_substrate"/>
    <property type="match status" value="1"/>
</dbReference>
<dbReference type="InterPro" id="IPR036388">
    <property type="entry name" value="WH-like_DNA-bd_sf"/>
</dbReference>
<dbReference type="Proteomes" id="UP000886841">
    <property type="component" value="Unassembled WGS sequence"/>
</dbReference>
<dbReference type="PANTHER" id="PTHR30126">
    <property type="entry name" value="HTH-TYPE TRANSCRIPTIONAL REGULATOR"/>
    <property type="match status" value="1"/>
</dbReference>
<gene>
    <name evidence="6" type="ORF">IAB98_00785</name>
</gene>
<evidence type="ECO:0000256" key="1">
    <source>
        <dbReference type="ARBA" id="ARBA00009437"/>
    </source>
</evidence>
<name>A0A9D1EI14_9FIRM</name>
<evidence type="ECO:0000259" key="5">
    <source>
        <dbReference type="PROSITE" id="PS50931"/>
    </source>
</evidence>
<dbReference type="PRINTS" id="PR00039">
    <property type="entry name" value="HTHLYSR"/>
</dbReference>
<evidence type="ECO:0000256" key="4">
    <source>
        <dbReference type="ARBA" id="ARBA00023163"/>
    </source>
</evidence>
<protein>
    <submittedName>
        <fullName evidence="6">LysR family transcriptional regulator</fullName>
    </submittedName>
</protein>
<feature type="domain" description="HTH lysR-type" evidence="5">
    <location>
        <begin position="1"/>
        <end position="60"/>
    </location>
</feature>
<reference evidence="6" key="2">
    <citation type="journal article" date="2021" name="PeerJ">
        <title>Extensive microbial diversity within the chicken gut microbiome revealed by metagenomics and culture.</title>
        <authorList>
            <person name="Gilroy R."/>
            <person name="Ravi A."/>
            <person name="Getino M."/>
            <person name="Pursley I."/>
            <person name="Horton D.L."/>
            <person name="Alikhan N.F."/>
            <person name="Baker D."/>
            <person name="Gharbi K."/>
            <person name="Hall N."/>
            <person name="Watson M."/>
            <person name="Adriaenssens E.M."/>
            <person name="Foster-Nyarko E."/>
            <person name="Jarju S."/>
            <person name="Secka A."/>
            <person name="Antonio M."/>
            <person name="Oren A."/>
            <person name="Chaudhuri R.R."/>
            <person name="La Ragione R."/>
            <person name="Hildebrand F."/>
            <person name="Pallen M.J."/>
        </authorList>
    </citation>
    <scope>NUCLEOTIDE SEQUENCE</scope>
    <source>
        <strain evidence="6">ChiSxjej1B13-7041</strain>
    </source>
</reference>
<organism evidence="6 7">
    <name type="scientific">Candidatus Egerieimonas intestinavium</name>
    <dbReference type="NCBI Taxonomy" id="2840777"/>
    <lineage>
        <taxon>Bacteria</taxon>
        <taxon>Bacillati</taxon>
        <taxon>Bacillota</taxon>
        <taxon>Clostridia</taxon>
        <taxon>Lachnospirales</taxon>
        <taxon>Lachnospiraceae</taxon>
        <taxon>Lachnospiraceae incertae sedis</taxon>
        <taxon>Candidatus Egerieimonas</taxon>
    </lineage>
</organism>
<evidence type="ECO:0000256" key="3">
    <source>
        <dbReference type="ARBA" id="ARBA00023125"/>
    </source>
</evidence>
<keyword evidence="3" id="KW-0238">DNA-binding</keyword>
<evidence type="ECO:0000313" key="6">
    <source>
        <dbReference type="EMBL" id="HIR91939.1"/>
    </source>
</evidence>
<dbReference type="InterPro" id="IPR036390">
    <property type="entry name" value="WH_DNA-bd_sf"/>
</dbReference>